<sequence length="287" mass="30740">VASALDPVALDLPPVTGIVHAAGVVGDSLVDNVDLPTLRRVFTPKVRGAMVLSRLFPPGTLDFFVLFSSCGQLVRLTGQTTYAAANSFLDGLAAYRNRGGFHDTTSLAWTSWQGVGMADTTSATVTLEANMRGMDGITSTEALQAWAFAERFPAAYRAILRVLPPEPHTKRLPILSELAGDRAGQQETVTIIDSLATLAAADLLVRVIEDVREQVAAELNLTADAVEPKRPLVELGVDSLLVVGLRIRLQRRYGIELPSTVLWGLPTVSALAGHMVETLQSRFAEAA</sequence>
<gene>
    <name evidence="4" type="ORF">ACFQ1S_22320</name>
</gene>
<dbReference type="Proteomes" id="UP001597045">
    <property type="component" value="Unassembled WGS sequence"/>
</dbReference>
<dbReference type="SMART" id="SM00822">
    <property type="entry name" value="PKS_KR"/>
    <property type="match status" value="1"/>
</dbReference>
<dbReference type="InterPro" id="IPR057326">
    <property type="entry name" value="KR_dom"/>
</dbReference>
<dbReference type="SUPFAM" id="SSF47336">
    <property type="entry name" value="ACP-like"/>
    <property type="match status" value="1"/>
</dbReference>
<feature type="domain" description="Carrier" evidence="3">
    <location>
        <begin position="202"/>
        <end position="279"/>
    </location>
</feature>
<feature type="non-terminal residue" evidence="4">
    <location>
        <position position="1"/>
    </location>
</feature>
<organism evidence="4 5">
    <name type="scientific">Kibdelosporangium lantanae</name>
    <dbReference type="NCBI Taxonomy" id="1497396"/>
    <lineage>
        <taxon>Bacteria</taxon>
        <taxon>Bacillati</taxon>
        <taxon>Actinomycetota</taxon>
        <taxon>Actinomycetes</taxon>
        <taxon>Pseudonocardiales</taxon>
        <taxon>Pseudonocardiaceae</taxon>
        <taxon>Kibdelosporangium</taxon>
    </lineage>
</organism>
<dbReference type="PROSITE" id="PS50075">
    <property type="entry name" value="CARRIER"/>
    <property type="match status" value="1"/>
</dbReference>
<dbReference type="EMBL" id="JBHTIS010001390">
    <property type="protein sequence ID" value="MFD1048076.1"/>
    <property type="molecule type" value="Genomic_DNA"/>
</dbReference>
<accession>A0ABW3MBD2</accession>
<dbReference type="Pfam" id="PF08659">
    <property type="entry name" value="KR"/>
    <property type="match status" value="1"/>
</dbReference>
<evidence type="ECO:0000256" key="1">
    <source>
        <dbReference type="ARBA" id="ARBA00022450"/>
    </source>
</evidence>
<dbReference type="InterPro" id="IPR020806">
    <property type="entry name" value="PKS_PP-bd"/>
</dbReference>
<dbReference type="InterPro" id="IPR050091">
    <property type="entry name" value="PKS_NRPS_Biosynth_Enz"/>
</dbReference>
<proteinExistence type="predicted"/>
<dbReference type="InterPro" id="IPR009081">
    <property type="entry name" value="PP-bd_ACP"/>
</dbReference>
<dbReference type="PANTHER" id="PTHR43775">
    <property type="entry name" value="FATTY ACID SYNTHASE"/>
    <property type="match status" value="1"/>
</dbReference>
<dbReference type="Gene3D" id="1.10.1200.10">
    <property type="entry name" value="ACP-like"/>
    <property type="match status" value="1"/>
</dbReference>
<comment type="caution">
    <text evidence="4">The sequence shown here is derived from an EMBL/GenBank/DDBJ whole genome shotgun (WGS) entry which is preliminary data.</text>
</comment>
<reference evidence="5" key="1">
    <citation type="journal article" date="2019" name="Int. J. Syst. Evol. Microbiol.">
        <title>The Global Catalogue of Microorganisms (GCM) 10K type strain sequencing project: providing services to taxonomists for standard genome sequencing and annotation.</title>
        <authorList>
            <consortium name="The Broad Institute Genomics Platform"/>
            <consortium name="The Broad Institute Genome Sequencing Center for Infectious Disease"/>
            <person name="Wu L."/>
            <person name="Ma J."/>
        </authorList>
    </citation>
    <scope>NUCLEOTIDE SEQUENCE [LARGE SCALE GENOMIC DNA]</scope>
    <source>
        <strain evidence="5">JCM 31486</strain>
    </source>
</reference>
<evidence type="ECO:0000256" key="2">
    <source>
        <dbReference type="ARBA" id="ARBA00022553"/>
    </source>
</evidence>
<dbReference type="SMART" id="SM01294">
    <property type="entry name" value="PKS_PP_betabranch"/>
    <property type="match status" value="1"/>
</dbReference>
<dbReference type="SUPFAM" id="SSF51735">
    <property type="entry name" value="NAD(P)-binding Rossmann-fold domains"/>
    <property type="match status" value="1"/>
</dbReference>
<evidence type="ECO:0000313" key="5">
    <source>
        <dbReference type="Proteomes" id="UP001597045"/>
    </source>
</evidence>
<keyword evidence="1" id="KW-0596">Phosphopantetheine</keyword>
<keyword evidence="5" id="KW-1185">Reference proteome</keyword>
<name>A0ABW3MBD2_9PSEU</name>
<dbReference type="InterPro" id="IPR036291">
    <property type="entry name" value="NAD(P)-bd_dom_sf"/>
</dbReference>
<dbReference type="Pfam" id="PF00550">
    <property type="entry name" value="PP-binding"/>
    <property type="match status" value="1"/>
</dbReference>
<dbReference type="PANTHER" id="PTHR43775:SF37">
    <property type="entry name" value="SI:DKEY-61P9.11"/>
    <property type="match status" value="1"/>
</dbReference>
<dbReference type="SMART" id="SM00823">
    <property type="entry name" value="PKS_PP"/>
    <property type="match status" value="1"/>
</dbReference>
<dbReference type="InterPro" id="IPR036736">
    <property type="entry name" value="ACP-like_sf"/>
</dbReference>
<keyword evidence="2" id="KW-0597">Phosphoprotein</keyword>
<dbReference type="InterPro" id="IPR013968">
    <property type="entry name" value="PKS_KR"/>
</dbReference>
<evidence type="ECO:0000259" key="3">
    <source>
        <dbReference type="PROSITE" id="PS50075"/>
    </source>
</evidence>
<protein>
    <submittedName>
        <fullName evidence="4">Beta-ketoacyl reductase</fullName>
    </submittedName>
</protein>
<evidence type="ECO:0000313" key="4">
    <source>
        <dbReference type="EMBL" id="MFD1048076.1"/>
    </source>
</evidence>
<dbReference type="Gene3D" id="3.40.50.720">
    <property type="entry name" value="NAD(P)-binding Rossmann-like Domain"/>
    <property type="match status" value="1"/>
</dbReference>